<gene>
    <name evidence="5" type="ORF">EP51_15105</name>
</gene>
<evidence type="ECO:0000259" key="4">
    <source>
        <dbReference type="PROSITE" id="PS50987"/>
    </source>
</evidence>
<keyword evidence="2" id="KW-0238">DNA-binding</keyword>
<dbReference type="Proteomes" id="UP000028488">
    <property type="component" value="Chromosome"/>
</dbReference>
<keyword evidence="3" id="KW-0804">Transcription</keyword>
<dbReference type="PANTHER" id="PTHR33154:SF33">
    <property type="entry name" value="TRANSCRIPTIONAL REPRESSOR SDPR"/>
    <property type="match status" value="1"/>
</dbReference>
<dbReference type="InterPro" id="IPR036390">
    <property type="entry name" value="WH_DNA-bd_sf"/>
</dbReference>
<dbReference type="InterPro" id="IPR001845">
    <property type="entry name" value="HTH_ArsR_DNA-bd_dom"/>
</dbReference>
<dbReference type="AlphaFoldDB" id="A0A076EJI9"/>
<dbReference type="InterPro" id="IPR051081">
    <property type="entry name" value="HTH_MetalResp_TranReg"/>
</dbReference>
<dbReference type="GO" id="GO:0003677">
    <property type="term" value="F:DNA binding"/>
    <property type="evidence" value="ECO:0007669"/>
    <property type="project" value="UniProtKB-KW"/>
</dbReference>
<dbReference type="SMART" id="SM00418">
    <property type="entry name" value="HTH_ARSR"/>
    <property type="match status" value="1"/>
</dbReference>
<reference evidence="5 6" key="1">
    <citation type="submission" date="2014-07" db="EMBL/GenBank/DDBJ databases">
        <title>Genome Sequence of Rhodococcus opacus Strain R7, a Biodegrader of Mono- and Polycyclic Aromatic Hydrocarbons.</title>
        <authorList>
            <person name="Di Gennaro P."/>
            <person name="Zampolli J."/>
            <person name="Presti I."/>
            <person name="Cappelletti M."/>
            <person name="D'Ursi P."/>
            <person name="Orro A."/>
            <person name="Mezzelani A."/>
            <person name="Milanesi L."/>
        </authorList>
    </citation>
    <scope>NUCLEOTIDE SEQUENCE [LARGE SCALE GENOMIC DNA]</scope>
    <source>
        <strain evidence="5 6">R7</strain>
    </source>
</reference>
<dbReference type="InterPro" id="IPR036388">
    <property type="entry name" value="WH-like_DNA-bd_sf"/>
</dbReference>
<dbReference type="CDD" id="cd00090">
    <property type="entry name" value="HTH_ARSR"/>
    <property type="match status" value="1"/>
</dbReference>
<dbReference type="PANTHER" id="PTHR33154">
    <property type="entry name" value="TRANSCRIPTIONAL REGULATOR, ARSR FAMILY"/>
    <property type="match status" value="1"/>
</dbReference>
<evidence type="ECO:0000313" key="5">
    <source>
        <dbReference type="EMBL" id="AII05846.1"/>
    </source>
</evidence>
<organism evidence="5 6">
    <name type="scientific">Rhodococcus opacus</name>
    <name type="common">Nocardia opaca</name>
    <dbReference type="NCBI Taxonomy" id="37919"/>
    <lineage>
        <taxon>Bacteria</taxon>
        <taxon>Bacillati</taxon>
        <taxon>Actinomycetota</taxon>
        <taxon>Actinomycetes</taxon>
        <taxon>Mycobacteriales</taxon>
        <taxon>Nocardiaceae</taxon>
        <taxon>Rhodococcus</taxon>
    </lineage>
</organism>
<dbReference type="RefSeq" id="WP_037233074.1">
    <property type="nucleotide sequence ID" value="NZ_CP008947.1"/>
</dbReference>
<proteinExistence type="predicted"/>
<evidence type="ECO:0000256" key="1">
    <source>
        <dbReference type="ARBA" id="ARBA00023015"/>
    </source>
</evidence>
<dbReference type="Gene3D" id="1.10.10.10">
    <property type="entry name" value="Winged helix-like DNA-binding domain superfamily/Winged helix DNA-binding domain"/>
    <property type="match status" value="1"/>
</dbReference>
<protein>
    <submittedName>
        <fullName evidence="5">ArsR family transcriptional regulator</fullName>
    </submittedName>
</protein>
<accession>A0A076EJI9</accession>
<dbReference type="EMBL" id="CP008947">
    <property type="protein sequence ID" value="AII05846.1"/>
    <property type="molecule type" value="Genomic_DNA"/>
</dbReference>
<evidence type="ECO:0000313" key="6">
    <source>
        <dbReference type="Proteomes" id="UP000028488"/>
    </source>
</evidence>
<feature type="domain" description="HTH arsR-type" evidence="4">
    <location>
        <begin position="1"/>
        <end position="105"/>
    </location>
</feature>
<dbReference type="SUPFAM" id="SSF46785">
    <property type="entry name" value="Winged helix' DNA-binding domain"/>
    <property type="match status" value="1"/>
</dbReference>
<dbReference type="eggNOG" id="COG0640">
    <property type="taxonomic scope" value="Bacteria"/>
</dbReference>
<sequence length="105" mass="12242">MAPDVFTVVAEPQRRRILERLRSGHASVGELVDQLALPQPTVSKHLRVLRQAGFVTCRTAAQQRIYSLHREPFDEFDAWLQPYRLLWTHHFDALERHLDSKETPS</sequence>
<evidence type="ECO:0000256" key="2">
    <source>
        <dbReference type="ARBA" id="ARBA00023125"/>
    </source>
</evidence>
<name>A0A076EJI9_RHOOP</name>
<dbReference type="PROSITE" id="PS50987">
    <property type="entry name" value="HTH_ARSR_2"/>
    <property type="match status" value="1"/>
</dbReference>
<dbReference type="GO" id="GO:0003700">
    <property type="term" value="F:DNA-binding transcription factor activity"/>
    <property type="evidence" value="ECO:0007669"/>
    <property type="project" value="InterPro"/>
</dbReference>
<evidence type="ECO:0000256" key="3">
    <source>
        <dbReference type="ARBA" id="ARBA00023163"/>
    </source>
</evidence>
<dbReference type="NCBIfam" id="NF033788">
    <property type="entry name" value="HTH_metalloreg"/>
    <property type="match status" value="1"/>
</dbReference>
<dbReference type="PRINTS" id="PR00778">
    <property type="entry name" value="HTHARSR"/>
</dbReference>
<dbReference type="Pfam" id="PF01022">
    <property type="entry name" value="HTH_5"/>
    <property type="match status" value="1"/>
</dbReference>
<keyword evidence="1" id="KW-0805">Transcription regulation</keyword>
<dbReference type="InterPro" id="IPR011991">
    <property type="entry name" value="ArsR-like_HTH"/>
</dbReference>